<keyword evidence="2" id="KW-1185">Reference proteome</keyword>
<name>A0A1N7SDG4_9BURK</name>
<organism evidence="1 2">
    <name type="scientific">Paraburkholderia ribeironis</name>
    <dbReference type="NCBI Taxonomy" id="1247936"/>
    <lineage>
        <taxon>Bacteria</taxon>
        <taxon>Pseudomonadati</taxon>
        <taxon>Pseudomonadota</taxon>
        <taxon>Betaproteobacteria</taxon>
        <taxon>Burkholderiales</taxon>
        <taxon>Burkholderiaceae</taxon>
        <taxon>Paraburkholderia</taxon>
    </lineage>
</organism>
<dbReference type="STRING" id="1247936.BN2475_550037"/>
<reference evidence="1 2" key="1">
    <citation type="submission" date="2016-12" db="EMBL/GenBank/DDBJ databases">
        <authorList>
            <person name="Song W.-J."/>
            <person name="Kurnit D.M."/>
        </authorList>
    </citation>
    <scope>NUCLEOTIDE SEQUENCE [LARGE SCALE GENOMIC DNA]</scope>
    <source>
        <strain evidence="1 2">STM7296</strain>
    </source>
</reference>
<proteinExistence type="predicted"/>
<dbReference type="EMBL" id="CYGX02000055">
    <property type="protein sequence ID" value="SIT45420.1"/>
    <property type="molecule type" value="Genomic_DNA"/>
</dbReference>
<gene>
    <name evidence="1" type="ORF">BN2475_550037</name>
</gene>
<sequence length="33" mass="3985">MRQVTESRQTYSKVPVRLLFWTVFVVPKPCRCE</sequence>
<protein>
    <submittedName>
        <fullName evidence="1">Uncharacterized protein</fullName>
    </submittedName>
</protein>
<evidence type="ECO:0000313" key="2">
    <source>
        <dbReference type="Proteomes" id="UP000187012"/>
    </source>
</evidence>
<accession>A0A1N7SDG4</accession>
<evidence type="ECO:0000313" key="1">
    <source>
        <dbReference type="EMBL" id="SIT45420.1"/>
    </source>
</evidence>
<dbReference type="AlphaFoldDB" id="A0A1N7SDG4"/>
<dbReference type="Proteomes" id="UP000187012">
    <property type="component" value="Unassembled WGS sequence"/>
</dbReference>